<comment type="caution">
    <text evidence="1">The sequence shown here is derived from an EMBL/GenBank/DDBJ whole genome shotgun (WGS) entry which is preliminary data.</text>
</comment>
<evidence type="ECO:0000313" key="2">
    <source>
        <dbReference type="Proteomes" id="UP000608071"/>
    </source>
</evidence>
<dbReference type="EMBL" id="JACSQL010000006">
    <property type="protein sequence ID" value="MBD7969282.1"/>
    <property type="molecule type" value="Genomic_DNA"/>
</dbReference>
<keyword evidence="2" id="KW-1185">Reference proteome</keyword>
<dbReference type="Pfam" id="PF11213">
    <property type="entry name" value="DUF3006"/>
    <property type="match status" value="1"/>
</dbReference>
<gene>
    <name evidence="1" type="ORF">H9647_14500</name>
</gene>
<organism evidence="1 2">
    <name type="scientific">Paenibacillus gallinarum</name>
    <dbReference type="NCBI Taxonomy" id="2762232"/>
    <lineage>
        <taxon>Bacteria</taxon>
        <taxon>Bacillati</taxon>
        <taxon>Bacillota</taxon>
        <taxon>Bacilli</taxon>
        <taxon>Bacillales</taxon>
        <taxon>Paenibacillaceae</taxon>
        <taxon>Paenibacillus</taxon>
    </lineage>
</organism>
<reference evidence="1 2" key="1">
    <citation type="submission" date="2020-08" db="EMBL/GenBank/DDBJ databases">
        <title>A Genomic Blueprint of the Chicken Gut Microbiome.</title>
        <authorList>
            <person name="Gilroy R."/>
            <person name="Ravi A."/>
            <person name="Getino M."/>
            <person name="Pursley I."/>
            <person name="Horton D.L."/>
            <person name="Alikhan N.-F."/>
            <person name="Baker D."/>
            <person name="Gharbi K."/>
            <person name="Hall N."/>
            <person name="Watson M."/>
            <person name="Adriaenssens E.M."/>
            <person name="Foster-Nyarko E."/>
            <person name="Jarju S."/>
            <person name="Secka A."/>
            <person name="Antonio M."/>
            <person name="Oren A."/>
            <person name="Chaudhuri R."/>
            <person name="La Ragione R.M."/>
            <person name="Hildebrand F."/>
            <person name="Pallen M.J."/>
        </authorList>
    </citation>
    <scope>NUCLEOTIDE SEQUENCE [LARGE SCALE GENOMIC DNA]</scope>
    <source>
        <strain evidence="1 2">Sa2BVA9</strain>
    </source>
</reference>
<dbReference type="InterPro" id="IPR021377">
    <property type="entry name" value="DUF3006"/>
</dbReference>
<name>A0ABR8T0S1_9BACL</name>
<evidence type="ECO:0000313" key="1">
    <source>
        <dbReference type="EMBL" id="MBD7969282.1"/>
    </source>
</evidence>
<sequence length="70" mass="7983">MKGIVDRFEGDYAVIEIDGQTHDVSMSIVDAFVKVGDVVTLVEGVWKPNPTETKQREKQIKMLMDDVWED</sequence>
<dbReference type="RefSeq" id="WP_191801131.1">
    <property type="nucleotide sequence ID" value="NZ_JACSQL010000006.1"/>
</dbReference>
<dbReference type="Proteomes" id="UP000608071">
    <property type="component" value="Unassembled WGS sequence"/>
</dbReference>
<accession>A0ABR8T0S1</accession>
<protein>
    <submittedName>
        <fullName evidence="1">DUF3006 domain-containing protein</fullName>
    </submittedName>
</protein>
<proteinExistence type="predicted"/>